<gene>
    <name evidence="4" type="ORF">CDL23_14375</name>
    <name evidence="3" type="ORF">OZZ16_00430</name>
    <name evidence="2" type="ORF">OZZ17_11475</name>
</gene>
<feature type="domain" description="Transposase IS701-like DDE" evidence="1">
    <location>
        <begin position="39"/>
        <end position="182"/>
    </location>
</feature>
<dbReference type="EMBL" id="JAPRBD010000001">
    <property type="protein sequence ID" value="MCZ0688394.1"/>
    <property type="molecule type" value="Genomic_DNA"/>
</dbReference>
<dbReference type="InterPro" id="IPR038721">
    <property type="entry name" value="IS701-like_DDE_dom"/>
</dbReference>
<dbReference type="InterPro" id="IPR039365">
    <property type="entry name" value="IS701-like"/>
</dbReference>
<evidence type="ECO:0000259" key="1">
    <source>
        <dbReference type="Pfam" id="PF13546"/>
    </source>
</evidence>
<comment type="caution">
    <text evidence="4">The sequence shown here is derived from an EMBL/GenBank/DDBJ whole genome shotgun (WGS) entry which is preliminary data.</text>
</comment>
<dbReference type="AlphaFoldDB" id="A0A2N5P9J2"/>
<dbReference type="Proteomes" id="UP001079535">
    <property type="component" value="Unassembled WGS sequence"/>
</dbReference>
<proteinExistence type="predicted"/>
<dbReference type="Pfam" id="PF13546">
    <property type="entry name" value="DDE_5"/>
    <property type="match status" value="1"/>
</dbReference>
<dbReference type="EMBL" id="JAPRAY010000014">
    <property type="protein sequence ID" value="MCZ0668154.1"/>
    <property type="molecule type" value="Genomic_DNA"/>
</dbReference>
<dbReference type="PANTHER" id="PTHR33627">
    <property type="entry name" value="TRANSPOSASE"/>
    <property type="match status" value="1"/>
</dbReference>
<evidence type="ECO:0000313" key="4">
    <source>
        <dbReference type="EMBL" id="PLT71810.1"/>
    </source>
</evidence>
<dbReference type="RefSeq" id="WP_022037661.1">
    <property type="nucleotide sequence ID" value="NZ_CP176629.1"/>
</dbReference>
<dbReference type="Proteomes" id="UP001076974">
    <property type="component" value="Unassembled WGS sequence"/>
</dbReference>
<evidence type="ECO:0000313" key="2">
    <source>
        <dbReference type="EMBL" id="MCZ0668154.1"/>
    </source>
</evidence>
<reference evidence="4 5" key="1">
    <citation type="journal article" date="2017" name="Genome Med.">
        <title>A novel Ruminococcus gnavus clade enriched in inflammatory bowel disease patients.</title>
        <authorList>
            <person name="Hall A.B."/>
            <person name="Yassour M."/>
            <person name="Sauk J."/>
            <person name="Garner A."/>
            <person name="Jiang X."/>
            <person name="Arthur T."/>
            <person name="Lagoudas G.K."/>
            <person name="Vatanen T."/>
            <person name="Fornelos N."/>
            <person name="Wilson R."/>
            <person name="Bertha M."/>
            <person name="Cohen M."/>
            <person name="Garber J."/>
            <person name="Khalili H."/>
            <person name="Gevers D."/>
            <person name="Ananthakrishnan A.N."/>
            <person name="Kugathasan S."/>
            <person name="Lander E.S."/>
            <person name="Blainey P."/>
            <person name="Vlamakis H."/>
            <person name="Xavier R.J."/>
            <person name="Huttenhower C."/>
        </authorList>
    </citation>
    <scope>NUCLEOTIDE SEQUENCE [LARGE SCALE GENOMIC DNA]</scope>
    <source>
        <strain evidence="4 5">RJX1125</strain>
    </source>
</reference>
<name>A0A2N5P9J2_MEDGN</name>
<dbReference type="EMBL" id="NIHT01000029">
    <property type="protein sequence ID" value="PLT71810.1"/>
    <property type="molecule type" value="Genomic_DNA"/>
</dbReference>
<evidence type="ECO:0000313" key="5">
    <source>
        <dbReference type="Proteomes" id="UP000235093"/>
    </source>
</evidence>
<organism evidence="4 5">
    <name type="scientific">Mediterraneibacter gnavus</name>
    <name type="common">Ruminococcus gnavus</name>
    <dbReference type="NCBI Taxonomy" id="33038"/>
    <lineage>
        <taxon>Bacteria</taxon>
        <taxon>Bacillati</taxon>
        <taxon>Bacillota</taxon>
        <taxon>Clostridia</taxon>
        <taxon>Lachnospirales</taxon>
        <taxon>Lachnospiraceae</taxon>
        <taxon>Mediterraneibacter</taxon>
    </lineage>
</organism>
<sequence length="187" mass="21208">MMTNTTYDPRLLEQWAIDPSSTQDIGRLLETYLHQYDCAFFSKKQRSHFAAFVKGLLSPLDRKSIEPIALHLLDEKSVQPMQQFFTCAPLDEPAILDICQQLLAAQLNHEGAMLSVDDTSFIKKGIHSIGVKQQYCGRLGKRENCQVGGFLSYAGDSGYGLVDYDLYIPQAWFQDSHQPLRAKCRFP</sequence>
<reference evidence="2" key="2">
    <citation type="submission" date="2022-11" db="EMBL/GenBank/DDBJ databases">
        <title>Temperate bacteriophages infecting mucin-degrading bacterium Ruminococcus gnavus from the human gut.</title>
        <authorList>
            <person name="Buttimer C."/>
        </authorList>
    </citation>
    <scope>NUCLEOTIDE SEQUENCE</scope>
    <source>
        <strain evidence="2">CCUG 49994</strain>
        <strain evidence="3">CCUG 52279</strain>
    </source>
</reference>
<accession>A0A2N5P9J2</accession>
<dbReference type="Proteomes" id="UP000235093">
    <property type="component" value="Unassembled WGS sequence"/>
</dbReference>
<protein>
    <submittedName>
        <fullName evidence="2">Transposase</fullName>
    </submittedName>
</protein>
<dbReference type="PANTHER" id="PTHR33627:SF1">
    <property type="entry name" value="TRANSPOSASE"/>
    <property type="match status" value="1"/>
</dbReference>
<evidence type="ECO:0000313" key="3">
    <source>
        <dbReference type="EMBL" id="MCZ0688394.1"/>
    </source>
</evidence>